<proteinExistence type="predicted"/>
<dbReference type="Proteomes" id="UP000269301">
    <property type="component" value="Unassembled WGS sequence"/>
</dbReference>
<dbReference type="OrthoDB" id="384237at2"/>
<feature type="chain" id="PRO_5039313380" evidence="2">
    <location>
        <begin position="21"/>
        <end position="302"/>
    </location>
</feature>
<evidence type="ECO:0000256" key="1">
    <source>
        <dbReference type="SAM" id="MobiDB-lite"/>
    </source>
</evidence>
<name>A0A494ZWU5_9BACI</name>
<feature type="region of interest" description="Disordered" evidence="1">
    <location>
        <begin position="25"/>
        <end position="54"/>
    </location>
</feature>
<dbReference type="Gene3D" id="3.90.1010.20">
    <property type="match status" value="2"/>
</dbReference>
<sequence>MTKRWLVLVLAAMVSLFLITGCGTEGEASESDAANDIEETESNSEETSEETGSYEDGIYYAEEDGFGDSGWKYIAVLEVEDGKIVSADWNGAHKAGGDDKDTVSANGEYGMVENGDAQAEWHEQAELVEAYLIETQDPTAIEYTTDEGHTDAISGVSIHVVEFFDLAEKALANGPVEKGPYKDGAYYAEEDEFGDSGWKYTASLTVVNGNIVAADWNGVFEDGGDDKDTVSANGEYGMVENGGAQAEWHEQAELAEAYLLEVQDPTAIEYTSEEGHTDAISGVSIHVVEFFDLAEKALAEAK</sequence>
<dbReference type="PROSITE" id="PS51257">
    <property type="entry name" value="PROKAR_LIPOPROTEIN"/>
    <property type="match status" value="1"/>
</dbReference>
<organism evidence="3 4">
    <name type="scientific">Oceanobacillus halophilus</name>
    <dbReference type="NCBI Taxonomy" id="930130"/>
    <lineage>
        <taxon>Bacteria</taxon>
        <taxon>Bacillati</taxon>
        <taxon>Bacillota</taxon>
        <taxon>Bacilli</taxon>
        <taxon>Bacillales</taxon>
        <taxon>Bacillaceae</taxon>
        <taxon>Oceanobacillus</taxon>
    </lineage>
</organism>
<protein>
    <submittedName>
        <fullName evidence="3">FMN-binding protein</fullName>
    </submittedName>
</protein>
<evidence type="ECO:0000313" key="3">
    <source>
        <dbReference type="EMBL" id="RKQ30404.1"/>
    </source>
</evidence>
<dbReference type="AlphaFoldDB" id="A0A494ZWU5"/>
<keyword evidence="4" id="KW-1185">Reference proteome</keyword>
<gene>
    <name evidence="3" type="ORF">D8M06_15980</name>
</gene>
<keyword evidence="2" id="KW-0732">Signal</keyword>
<comment type="caution">
    <text evidence="3">The sequence shown here is derived from an EMBL/GenBank/DDBJ whole genome shotgun (WGS) entry which is preliminary data.</text>
</comment>
<reference evidence="3 4" key="1">
    <citation type="journal article" date="2016" name="Int. J. Syst. Evol. Microbiol.">
        <title>Oceanobacillus halophilus sp. nov., a novel moderately halophilic bacterium from a hypersaline lake.</title>
        <authorList>
            <person name="Amoozegar M.A."/>
            <person name="Bagheri M."/>
            <person name="Makhdoumi A."/>
            <person name="Nikou M.M."/>
            <person name="Fazeli S.A.S."/>
            <person name="Schumann P."/>
            <person name="Sproer C."/>
            <person name="Sanchez-Porro C."/>
            <person name="Ventosa A."/>
        </authorList>
    </citation>
    <scope>NUCLEOTIDE SEQUENCE [LARGE SCALE GENOMIC DNA]</scope>
    <source>
        <strain evidence="3 4">DSM 23996</strain>
    </source>
</reference>
<dbReference type="EMBL" id="RBZP01000018">
    <property type="protein sequence ID" value="RKQ30404.1"/>
    <property type="molecule type" value="Genomic_DNA"/>
</dbReference>
<evidence type="ECO:0000256" key="2">
    <source>
        <dbReference type="SAM" id="SignalP"/>
    </source>
</evidence>
<dbReference type="RefSeq" id="WP_121205604.1">
    <property type="nucleotide sequence ID" value="NZ_RBZP01000018.1"/>
</dbReference>
<feature type="compositionally biased region" description="Acidic residues" evidence="1">
    <location>
        <begin position="27"/>
        <end position="53"/>
    </location>
</feature>
<evidence type="ECO:0000313" key="4">
    <source>
        <dbReference type="Proteomes" id="UP000269301"/>
    </source>
</evidence>
<accession>A0A494ZWU5</accession>
<feature type="signal peptide" evidence="2">
    <location>
        <begin position="1"/>
        <end position="20"/>
    </location>
</feature>